<sequence length="94" mass="10042">MSPLVHDHGDVGDRIHIIINCESRCDSGEDNENDGEGGDRSNDEITKVEVVFGDGVEVVAVIVAVVSTSGCYSGYRGYEVVVAALFGVVLQRML</sequence>
<dbReference type="AlphaFoldDB" id="A0A5B7IRQ9"/>
<dbReference type="EMBL" id="VSRR010065003">
    <property type="protein sequence ID" value="MPC84277.1"/>
    <property type="molecule type" value="Genomic_DNA"/>
</dbReference>
<proteinExistence type="predicted"/>
<name>A0A5B7IRQ9_PORTR</name>
<comment type="caution">
    <text evidence="1">The sequence shown here is derived from an EMBL/GenBank/DDBJ whole genome shotgun (WGS) entry which is preliminary data.</text>
</comment>
<protein>
    <submittedName>
        <fullName evidence="1">Uncharacterized protein</fullName>
    </submittedName>
</protein>
<dbReference type="Proteomes" id="UP000324222">
    <property type="component" value="Unassembled WGS sequence"/>
</dbReference>
<keyword evidence="2" id="KW-1185">Reference proteome</keyword>
<evidence type="ECO:0000313" key="1">
    <source>
        <dbReference type="EMBL" id="MPC84277.1"/>
    </source>
</evidence>
<accession>A0A5B7IRQ9</accession>
<reference evidence="1 2" key="1">
    <citation type="submission" date="2019-05" db="EMBL/GenBank/DDBJ databases">
        <title>Another draft genome of Portunus trituberculatus and its Hox gene families provides insights of decapod evolution.</title>
        <authorList>
            <person name="Jeong J.-H."/>
            <person name="Song I."/>
            <person name="Kim S."/>
            <person name="Choi T."/>
            <person name="Kim D."/>
            <person name="Ryu S."/>
            <person name="Kim W."/>
        </authorList>
    </citation>
    <scope>NUCLEOTIDE SEQUENCE [LARGE SCALE GENOMIC DNA]</scope>
    <source>
        <tissue evidence="1">Muscle</tissue>
    </source>
</reference>
<organism evidence="1 2">
    <name type="scientific">Portunus trituberculatus</name>
    <name type="common">Swimming crab</name>
    <name type="synonym">Neptunus trituberculatus</name>
    <dbReference type="NCBI Taxonomy" id="210409"/>
    <lineage>
        <taxon>Eukaryota</taxon>
        <taxon>Metazoa</taxon>
        <taxon>Ecdysozoa</taxon>
        <taxon>Arthropoda</taxon>
        <taxon>Crustacea</taxon>
        <taxon>Multicrustacea</taxon>
        <taxon>Malacostraca</taxon>
        <taxon>Eumalacostraca</taxon>
        <taxon>Eucarida</taxon>
        <taxon>Decapoda</taxon>
        <taxon>Pleocyemata</taxon>
        <taxon>Brachyura</taxon>
        <taxon>Eubrachyura</taxon>
        <taxon>Portunoidea</taxon>
        <taxon>Portunidae</taxon>
        <taxon>Portuninae</taxon>
        <taxon>Portunus</taxon>
    </lineage>
</organism>
<gene>
    <name evidence="1" type="ORF">E2C01_079009</name>
</gene>
<evidence type="ECO:0000313" key="2">
    <source>
        <dbReference type="Proteomes" id="UP000324222"/>
    </source>
</evidence>